<name>A0A6J1TN83_9SAUR</name>
<feature type="domain" description="Ig-like" evidence="11">
    <location>
        <begin position="129"/>
        <end position="221"/>
    </location>
</feature>
<dbReference type="SMART" id="SM00409">
    <property type="entry name" value="IG"/>
    <property type="match status" value="1"/>
</dbReference>
<dbReference type="Gene3D" id="2.60.40.10">
    <property type="entry name" value="Immunoglobulins"/>
    <property type="match status" value="2"/>
</dbReference>
<dbReference type="PROSITE" id="PS50835">
    <property type="entry name" value="IG_LIKE"/>
    <property type="match status" value="2"/>
</dbReference>
<keyword evidence="12" id="KW-1185">Reference proteome</keyword>
<dbReference type="CTD" id="4345"/>
<dbReference type="Pfam" id="PF07686">
    <property type="entry name" value="V-set"/>
    <property type="match status" value="1"/>
</dbReference>
<sequence length="308" mass="34906">MISVFLVICILWIQYSVGDTEVIYRPVQTITTGKNVTLFCQLAKNHDIVQVTWQKNQINIATYSKAYGAKILSNQSNIHLSQNGLTFSAITFNGVTFKDEDCYSCIFNTFPLGPFSGKTCLKVYALTEPEINVRQVPNLDNMEKIREINCSVTGRPAPVITWKMKKPLQIKPKSHMISHSNKTVTVISTFTQVLSKTVSENSVICVIQHPSLNASQELMLSEIVSKQAPNKHQRIVIATVCILVSLFVLGLFIFFIYWYRRRALIEKEQDLPCWVVPLCSGRTSCRKNGYTKKKAPMKSLAERKFLDT</sequence>
<dbReference type="InterPro" id="IPR013162">
    <property type="entry name" value="CD80_C2-set"/>
</dbReference>
<dbReference type="InterPro" id="IPR003599">
    <property type="entry name" value="Ig_sub"/>
</dbReference>
<evidence type="ECO:0000256" key="5">
    <source>
        <dbReference type="ARBA" id="ARBA00023136"/>
    </source>
</evidence>
<dbReference type="SUPFAM" id="SSF48726">
    <property type="entry name" value="Immunoglobulin"/>
    <property type="match status" value="2"/>
</dbReference>
<dbReference type="InterPro" id="IPR047164">
    <property type="entry name" value="OX2G-like"/>
</dbReference>
<dbReference type="GO" id="GO:0034113">
    <property type="term" value="P:heterotypic cell-cell adhesion"/>
    <property type="evidence" value="ECO:0007669"/>
    <property type="project" value="TreeGrafter"/>
</dbReference>
<dbReference type="GO" id="GO:0009986">
    <property type="term" value="C:cell surface"/>
    <property type="evidence" value="ECO:0007669"/>
    <property type="project" value="TreeGrafter"/>
</dbReference>
<dbReference type="InterPro" id="IPR036179">
    <property type="entry name" value="Ig-like_dom_sf"/>
</dbReference>
<feature type="chain" id="PRO_5027048948" evidence="10">
    <location>
        <begin position="19"/>
        <end position="308"/>
    </location>
</feature>
<gene>
    <name evidence="13" type="primary">CD200</name>
</gene>
<feature type="signal peptide" evidence="10">
    <location>
        <begin position="1"/>
        <end position="18"/>
    </location>
</feature>
<evidence type="ECO:0000256" key="7">
    <source>
        <dbReference type="ARBA" id="ARBA00023180"/>
    </source>
</evidence>
<comment type="subcellular location">
    <subcellularLocation>
        <location evidence="1">Membrane</location>
        <topology evidence="1">Single-pass membrane protein</topology>
    </subcellularLocation>
</comment>
<feature type="domain" description="Ig-like" evidence="11">
    <location>
        <begin position="20"/>
        <end position="105"/>
    </location>
</feature>
<keyword evidence="6" id="KW-1015">Disulfide bond</keyword>
<dbReference type="InterPro" id="IPR007110">
    <property type="entry name" value="Ig-like_dom"/>
</dbReference>
<dbReference type="PANTHER" id="PTHR46841:SF7">
    <property type="entry name" value="IG-LIKE DOMAIN-CONTAINING PROTEIN"/>
    <property type="match status" value="1"/>
</dbReference>
<dbReference type="PANTHER" id="PTHR46841">
    <property type="entry name" value="OX-2 MEMBRANE GLYCOPROTEIN"/>
    <property type="match status" value="1"/>
</dbReference>
<keyword evidence="8" id="KW-0393">Immunoglobulin domain</keyword>
<reference evidence="13" key="1">
    <citation type="submission" date="2025-08" db="UniProtKB">
        <authorList>
            <consortium name="RefSeq"/>
        </authorList>
    </citation>
    <scope>IDENTIFICATION</scope>
</reference>
<keyword evidence="7" id="KW-0325">Glycoprotein</keyword>
<evidence type="ECO:0000256" key="4">
    <source>
        <dbReference type="ARBA" id="ARBA00022989"/>
    </source>
</evidence>
<dbReference type="Proteomes" id="UP000504612">
    <property type="component" value="Unplaced"/>
</dbReference>
<dbReference type="GO" id="GO:0150079">
    <property type="term" value="P:negative regulation of neuroinflammatory response"/>
    <property type="evidence" value="ECO:0007669"/>
    <property type="project" value="TreeGrafter"/>
</dbReference>
<dbReference type="GO" id="GO:0043025">
    <property type="term" value="C:neuronal cell body"/>
    <property type="evidence" value="ECO:0007669"/>
    <property type="project" value="TreeGrafter"/>
</dbReference>
<evidence type="ECO:0000256" key="6">
    <source>
        <dbReference type="ARBA" id="ARBA00023157"/>
    </source>
</evidence>
<evidence type="ECO:0000256" key="9">
    <source>
        <dbReference type="SAM" id="Phobius"/>
    </source>
</evidence>
<dbReference type="Pfam" id="PF08205">
    <property type="entry name" value="C2-set_2"/>
    <property type="match status" value="1"/>
</dbReference>
<dbReference type="AlphaFoldDB" id="A0A6J1TN83"/>
<proteinExistence type="predicted"/>
<evidence type="ECO:0000256" key="10">
    <source>
        <dbReference type="SAM" id="SignalP"/>
    </source>
</evidence>
<accession>A0A6J1TN83</accession>
<keyword evidence="5 9" id="KW-0472">Membrane</keyword>
<dbReference type="RefSeq" id="XP_026519781.1">
    <property type="nucleotide sequence ID" value="XM_026663996.1"/>
</dbReference>
<organism evidence="12 13">
    <name type="scientific">Notechis scutatus</name>
    <name type="common">mainland tiger snake</name>
    <dbReference type="NCBI Taxonomy" id="8663"/>
    <lineage>
        <taxon>Eukaryota</taxon>
        <taxon>Metazoa</taxon>
        <taxon>Chordata</taxon>
        <taxon>Craniata</taxon>
        <taxon>Vertebrata</taxon>
        <taxon>Euteleostomi</taxon>
        <taxon>Lepidosauria</taxon>
        <taxon>Squamata</taxon>
        <taxon>Bifurcata</taxon>
        <taxon>Unidentata</taxon>
        <taxon>Episquamata</taxon>
        <taxon>Toxicofera</taxon>
        <taxon>Serpentes</taxon>
        <taxon>Colubroidea</taxon>
        <taxon>Elapidae</taxon>
        <taxon>Hydrophiinae</taxon>
        <taxon>Notechis</taxon>
    </lineage>
</organism>
<dbReference type="GO" id="GO:0098632">
    <property type="term" value="F:cell-cell adhesion mediator activity"/>
    <property type="evidence" value="ECO:0007669"/>
    <property type="project" value="InterPro"/>
</dbReference>
<evidence type="ECO:0000256" key="8">
    <source>
        <dbReference type="ARBA" id="ARBA00023319"/>
    </source>
</evidence>
<evidence type="ECO:0000256" key="3">
    <source>
        <dbReference type="ARBA" id="ARBA00022729"/>
    </source>
</evidence>
<evidence type="ECO:0000313" key="12">
    <source>
        <dbReference type="Proteomes" id="UP000504612"/>
    </source>
</evidence>
<feature type="transmembrane region" description="Helical" evidence="9">
    <location>
        <begin position="235"/>
        <end position="259"/>
    </location>
</feature>
<evidence type="ECO:0000313" key="13">
    <source>
        <dbReference type="RefSeq" id="XP_026519781.1"/>
    </source>
</evidence>
<evidence type="ECO:0000256" key="2">
    <source>
        <dbReference type="ARBA" id="ARBA00022692"/>
    </source>
</evidence>
<evidence type="ECO:0000256" key="1">
    <source>
        <dbReference type="ARBA" id="ARBA00004167"/>
    </source>
</evidence>
<dbReference type="GO" id="GO:0030424">
    <property type="term" value="C:axon"/>
    <property type="evidence" value="ECO:0007669"/>
    <property type="project" value="TreeGrafter"/>
</dbReference>
<dbReference type="InterPro" id="IPR013106">
    <property type="entry name" value="Ig_V-set"/>
</dbReference>
<keyword evidence="4 9" id="KW-1133">Transmembrane helix</keyword>
<keyword evidence="2 9" id="KW-0812">Transmembrane</keyword>
<dbReference type="GeneID" id="113409793"/>
<dbReference type="InterPro" id="IPR013783">
    <property type="entry name" value="Ig-like_fold"/>
</dbReference>
<protein>
    <submittedName>
        <fullName evidence="13">OX-2 membrane glycoprotein isoform X2</fullName>
    </submittedName>
</protein>
<dbReference type="GO" id="GO:0016020">
    <property type="term" value="C:membrane"/>
    <property type="evidence" value="ECO:0007669"/>
    <property type="project" value="UniProtKB-SubCell"/>
</dbReference>
<keyword evidence="3 10" id="KW-0732">Signal</keyword>
<evidence type="ECO:0000259" key="11">
    <source>
        <dbReference type="PROSITE" id="PS50835"/>
    </source>
</evidence>